<dbReference type="CDD" id="cd00093">
    <property type="entry name" value="HTH_XRE"/>
    <property type="match status" value="1"/>
</dbReference>
<keyword evidence="18" id="KW-1185">Reference proteome</keyword>
<evidence type="ECO:0000256" key="1">
    <source>
        <dbReference type="ARBA" id="ARBA00000141"/>
    </source>
</evidence>
<dbReference type="Gene3D" id="3.40.50.10990">
    <property type="entry name" value="GTP cyclohydrolase II"/>
    <property type="match status" value="1"/>
</dbReference>
<dbReference type="KEGG" id="pstg:E8M01_19255"/>
<feature type="binding site" evidence="14">
    <location>
        <position position="106"/>
    </location>
    <ligand>
        <name>D-ribulose 5-phosphate</name>
        <dbReference type="ChEBI" id="CHEBI:58121"/>
    </ligand>
</feature>
<evidence type="ECO:0000256" key="12">
    <source>
        <dbReference type="ARBA" id="ARBA00023211"/>
    </source>
</evidence>
<comment type="similarity">
    <text evidence="5">In the N-terminal section; belongs to the DHBP synthase family.</text>
</comment>
<dbReference type="InterPro" id="IPR017945">
    <property type="entry name" value="DHBP_synth_RibB-like_a/b_dom"/>
</dbReference>
<feature type="site" description="Essential for catalytic activity" evidence="14">
    <location>
        <position position="238"/>
    </location>
</feature>
<dbReference type="InterPro" id="IPR032677">
    <property type="entry name" value="GTP_cyclohydro_II"/>
</dbReference>
<dbReference type="SUPFAM" id="SSF47413">
    <property type="entry name" value="lambda repressor-like DNA-binding domains"/>
    <property type="match status" value="1"/>
</dbReference>
<evidence type="ECO:0000256" key="4">
    <source>
        <dbReference type="ARBA" id="ARBA00004904"/>
    </source>
</evidence>
<comment type="function">
    <text evidence="3 14">Catalyzes the conversion of D-ribulose 5-phosphate to formate and 3,4-dihydroxy-2-butanone 4-phosphate.</text>
</comment>
<comment type="similarity">
    <text evidence="14">Belongs to the DHBP synthase family.</text>
</comment>
<evidence type="ECO:0000256" key="15">
    <source>
        <dbReference type="SAM" id="MobiDB-lite"/>
    </source>
</evidence>
<evidence type="ECO:0000256" key="13">
    <source>
        <dbReference type="ARBA" id="ARBA00023239"/>
    </source>
</evidence>
<feature type="domain" description="GTP cyclohydrolase II" evidence="16">
    <location>
        <begin position="282"/>
        <end position="435"/>
    </location>
</feature>
<dbReference type="InterPro" id="IPR000422">
    <property type="entry name" value="DHBP_synthase_RibB"/>
</dbReference>
<comment type="pathway">
    <text evidence="4 14">Cofactor biosynthesis; riboflavin biosynthesis; 2-hydroxy-3-oxobutyl phosphate from D-ribulose 5-phosphate: step 1/1.</text>
</comment>
<feature type="binding site" evidence="14">
    <location>
        <begin position="101"/>
        <end position="102"/>
    </location>
    <ligand>
        <name>D-ribulose 5-phosphate</name>
        <dbReference type="ChEBI" id="CHEBI:58121"/>
    </ligand>
</feature>
<keyword evidence="10 14" id="KW-0479">Metal-binding</keyword>
<dbReference type="Proteomes" id="UP000298781">
    <property type="component" value="Chromosome"/>
</dbReference>
<dbReference type="HAMAP" id="MF_00180">
    <property type="entry name" value="RibB"/>
    <property type="match status" value="1"/>
</dbReference>
<evidence type="ECO:0000313" key="17">
    <source>
        <dbReference type="EMBL" id="QCI66157.1"/>
    </source>
</evidence>
<dbReference type="SUPFAM" id="SSF55821">
    <property type="entry name" value="YrdC/RibB"/>
    <property type="match status" value="1"/>
</dbReference>
<feature type="region of interest" description="Disordered" evidence="15">
    <location>
        <begin position="369"/>
        <end position="390"/>
    </location>
</feature>
<dbReference type="EMBL" id="CP039690">
    <property type="protein sequence ID" value="QCI66157.1"/>
    <property type="molecule type" value="Genomic_DNA"/>
</dbReference>
<evidence type="ECO:0000256" key="8">
    <source>
        <dbReference type="ARBA" id="ARBA00018836"/>
    </source>
</evidence>
<evidence type="ECO:0000256" key="14">
    <source>
        <dbReference type="HAMAP-Rule" id="MF_00180"/>
    </source>
</evidence>
<name>A0A4D7BDZ0_9HYPH</name>
<dbReference type="Gene3D" id="3.90.870.10">
    <property type="entry name" value="DHBP synthase"/>
    <property type="match status" value="1"/>
</dbReference>
<evidence type="ECO:0000256" key="7">
    <source>
        <dbReference type="ARBA" id="ARBA00012153"/>
    </source>
</evidence>
<evidence type="ECO:0000256" key="10">
    <source>
        <dbReference type="ARBA" id="ARBA00022723"/>
    </source>
</evidence>
<proteinExistence type="inferred from homology"/>
<dbReference type="FunFam" id="3.90.870.10:FF:000001">
    <property type="entry name" value="Riboflavin biosynthesis protein RibBA"/>
    <property type="match status" value="1"/>
</dbReference>
<accession>A0A4D7BDZ0</accession>
<dbReference type="UniPathway" id="UPA00275">
    <property type="reaction ID" value="UER00399"/>
</dbReference>
<dbReference type="PANTHER" id="PTHR21327">
    <property type="entry name" value="GTP CYCLOHYDROLASE II-RELATED"/>
    <property type="match status" value="1"/>
</dbReference>
<comment type="cofactor">
    <cofactor evidence="2">
        <name>Mn(2+)</name>
        <dbReference type="ChEBI" id="CHEBI:29035"/>
    </cofactor>
</comment>
<dbReference type="GO" id="GO:0008686">
    <property type="term" value="F:3,4-dihydroxy-2-butanone-4-phosphate synthase activity"/>
    <property type="evidence" value="ECO:0007669"/>
    <property type="project" value="UniProtKB-UniRule"/>
</dbReference>
<comment type="subunit">
    <text evidence="14">Homodimer.</text>
</comment>
<dbReference type="Pfam" id="PF00925">
    <property type="entry name" value="GTP_cyclohydro2"/>
    <property type="match status" value="1"/>
</dbReference>
<evidence type="ECO:0000313" key="18">
    <source>
        <dbReference type="Proteomes" id="UP000298781"/>
    </source>
</evidence>
<organism evidence="17 18">
    <name type="scientific">Phreatobacter stygius</name>
    <dbReference type="NCBI Taxonomy" id="1940610"/>
    <lineage>
        <taxon>Bacteria</taxon>
        <taxon>Pseudomonadati</taxon>
        <taxon>Pseudomonadota</taxon>
        <taxon>Alphaproteobacteria</taxon>
        <taxon>Hyphomicrobiales</taxon>
        <taxon>Phreatobacteraceae</taxon>
        <taxon>Phreatobacter</taxon>
    </lineage>
</organism>
<feature type="binding site" evidence="14">
    <location>
        <begin position="214"/>
        <end position="218"/>
    </location>
    <ligand>
        <name>D-ribulose 5-phosphate</name>
        <dbReference type="ChEBI" id="CHEBI:58121"/>
    </ligand>
</feature>
<evidence type="ECO:0000256" key="5">
    <source>
        <dbReference type="ARBA" id="ARBA00005520"/>
    </source>
</evidence>
<feature type="binding site" evidence="14">
    <location>
        <position position="102"/>
    </location>
    <ligand>
        <name>Mg(2+)</name>
        <dbReference type="ChEBI" id="CHEBI:18420"/>
        <label>2</label>
    </ligand>
</feature>
<dbReference type="SUPFAM" id="SSF142695">
    <property type="entry name" value="RibA-like"/>
    <property type="match status" value="1"/>
</dbReference>
<feature type="binding site" evidence="14">
    <location>
        <position position="102"/>
    </location>
    <ligand>
        <name>Mg(2+)</name>
        <dbReference type="ChEBI" id="CHEBI:18420"/>
        <label>1</label>
    </ligand>
</feature>
<dbReference type="GO" id="GO:0003935">
    <property type="term" value="F:GTP cyclohydrolase II activity"/>
    <property type="evidence" value="ECO:0007669"/>
    <property type="project" value="TreeGrafter"/>
</dbReference>
<dbReference type="GO" id="GO:0000287">
    <property type="term" value="F:magnesium ion binding"/>
    <property type="evidence" value="ECO:0007669"/>
    <property type="project" value="UniProtKB-UniRule"/>
</dbReference>
<evidence type="ECO:0000256" key="9">
    <source>
        <dbReference type="ARBA" id="ARBA00022619"/>
    </source>
</evidence>
<keyword evidence="9 14" id="KW-0686">Riboflavin biosynthesis</keyword>
<keyword evidence="11 14" id="KW-0460">Magnesium</keyword>
<dbReference type="InterPro" id="IPR001387">
    <property type="entry name" value="Cro/C1-type_HTH"/>
</dbReference>
<reference evidence="17 18" key="1">
    <citation type="submission" date="2019-04" db="EMBL/GenBank/DDBJ databases">
        <title>Phreatobacter aquaticus sp. nov.</title>
        <authorList>
            <person name="Choi A."/>
        </authorList>
    </citation>
    <scope>NUCLEOTIDE SEQUENCE [LARGE SCALE GENOMIC DNA]</scope>
    <source>
        <strain evidence="17 18">KCTC 52518</strain>
    </source>
</reference>
<dbReference type="Pfam" id="PF00926">
    <property type="entry name" value="DHBP_synthase"/>
    <property type="match status" value="1"/>
</dbReference>
<dbReference type="Gene3D" id="1.10.260.40">
    <property type="entry name" value="lambda repressor-like DNA-binding domains"/>
    <property type="match status" value="1"/>
</dbReference>
<evidence type="ECO:0000256" key="11">
    <source>
        <dbReference type="ARBA" id="ARBA00022842"/>
    </source>
</evidence>
<dbReference type="OrthoDB" id="9793111at2"/>
<feature type="binding site" evidence="14">
    <location>
        <position position="217"/>
    </location>
    <ligand>
        <name>Mg(2+)</name>
        <dbReference type="ChEBI" id="CHEBI:18420"/>
        <label>2</label>
    </ligand>
</feature>
<dbReference type="RefSeq" id="WP_136961602.1">
    <property type="nucleotide sequence ID" value="NZ_CP039690.1"/>
</dbReference>
<dbReference type="PANTHER" id="PTHR21327:SF18">
    <property type="entry name" value="3,4-DIHYDROXY-2-BUTANONE 4-PHOSPHATE SYNTHASE"/>
    <property type="match status" value="1"/>
</dbReference>
<gene>
    <name evidence="14 17" type="primary">ribB</name>
    <name evidence="17" type="ORF">E8M01_19255</name>
</gene>
<evidence type="ECO:0000256" key="6">
    <source>
        <dbReference type="ARBA" id="ARBA00008976"/>
    </source>
</evidence>
<evidence type="ECO:0000256" key="3">
    <source>
        <dbReference type="ARBA" id="ARBA00002284"/>
    </source>
</evidence>
<dbReference type="EC" id="4.1.99.12" evidence="7 14"/>
<dbReference type="GO" id="GO:0003677">
    <property type="term" value="F:DNA binding"/>
    <property type="evidence" value="ECO:0007669"/>
    <property type="project" value="InterPro"/>
</dbReference>
<dbReference type="GO" id="GO:0005829">
    <property type="term" value="C:cytosol"/>
    <property type="evidence" value="ECO:0007669"/>
    <property type="project" value="TreeGrafter"/>
</dbReference>
<comment type="catalytic activity">
    <reaction evidence="1 14">
        <text>D-ribulose 5-phosphate = (2S)-2-hydroxy-3-oxobutyl phosphate + formate + H(+)</text>
        <dbReference type="Rhea" id="RHEA:18457"/>
        <dbReference type="ChEBI" id="CHEBI:15378"/>
        <dbReference type="ChEBI" id="CHEBI:15740"/>
        <dbReference type="ChEBI" id="CHEBI:58121"/>
        <dbReference type="ChEBI" id="CHEBI:58830"/>
        <dbReference type="EC" id="4.1.99.12"/>
    </reaction>
</comment>
<feature type="site" description="Essential for catalytic activity" evidence="14">
    <location>
        <position position="200"/>
    </location>
</feature>
<feature type="compositionally biased region" description="Basic and acidic residues" evidence="15">
    <location>
        <begin position="380"/>
        <end position="390"/>
    </location>
</feature>
<sequence length="441" mass="47353">MKLDIWLTRAGITRLAFAKSLGVSPGTITALCNGEAPWMSRDTAERIAGLTGGAVTPNDFIGLKGPRDEERAMLEATERVKAALDAFAKGQIVVVTDDDDRENEGDLIVAASLCTPEQMAFIVRHTSGIVCTPLSVEEARRLRLDPMVSSNDSPHGTAFTVSVDYRHGTTTGISADDRTATVRGLANPNAGAVDFVRPGHIFPLIAKDGGVLMRSGHTEAAVDLCKLAGLPPVGVICELVNDDGTVTRGPQVAAFAEKHGLVTVSVADLIKYRQARDRLVERAGEFPIETPYGPARGIAYRTPYDKVEHLAIVFGEVEDNGPTLVRLHRETVLRDVFGKNPVIDCAVKRLAEKGGVLIYLRDGTAGVPSQSLAASAPQPDVHESHGSAKMRDEQWREIGLGAQILRDLGVHTISLLAFRNRHYVGLGGFGIEIKSTEMLDA</sequence>
<comment type="similarity">
    <text evidence="6">In the C-terminal section; belongs to the GTP cyclohydrolase II family.</text>
</comment>
<evidence type="ECO:0000256" key="2">
    <source>
        <dbReference type="ARBA" id="ARBA00001936"/>
    </source>
</evidence>
<dbReference type="GO" id="GO:0009231">
    <property type="term" value="P:riboflavin biosynthetic process"/>
    <property type="evidence" value="ECO:0007669"/>
    <property type="project" value="UniProtKB-UniRule"/>
</dbReference>
<dbReference type="InterPro" id="IPR010982">
    <property type="entry name" value="Lambda_DNA-bd_dom_sf"/>
</dbReference>
<dbReference type="PIRSF" id="PIRSF001259">
    <property type="entry name" value="RibA"/>
    <property type="match status" value="1"/>
</dbReference>
<dbReference type="NCBIfam" id="TIGR00506">
    <property type="entry name" value="ribB"/>
    <property type="match status" value="1"/>
</dbReference>
<comment type="cofactor">
    <cofactor evidence="14">
        <name>Mg(2+)</name>
        <dbReference type="ChEBI" id="CHEBI:18420"/>
    </cofactor>
    <cofactor evidence="14">
        <name>Mn(2+)</name>
        <dbReference type="ChEBI" id="CHEBI:29035"/>
    </cofactor>
    <text evidence="14">Binds 2 divalent metal cations per subunit. Magnesium or manganese.</text>
</comment>
<dbReference type="AlphaFoldDB" id="A0A4D7BDZ0"/>
<dbReference type="GO" id="GO:0030145">
    <property type="term" value="F:manganese ion binding"/>
    <property type="evidence" value="ECO:0007669"/>
    <property type="project" value="UniProtKB-UniRule"/>
</dbReference>
<evidence type="ECO:0000259" key="16">
    <source>
        <dbReference type="Pfam" id="PF00925"/>
    </source>
</evidence>
<dbReference type="InterPro" id="IPR036144">
    <property type="entry name" value="RibA-like_sf"/>
</dbReference>
<keyword evidence="13 14" id="KW-0456">Lyase</keyword>
<protein>
    <recommendedName>
        <fullName evidence="8 14">3,4-dihydroxy-2-butanone 4-phosphate synthase</fullName>
        <shortName evidence="14">DHBP synthase</shortName>
        <ecNumber evidence="7 14">4.1.99.12</ecNumber>
    </recommendedName>
</protein>
<keyword evidence="12 14" id="KW-0464">Manganese</keyword>